<accession>A0A1H6QIW0</accession>
<evidence type="ECO:0000313" key="2">
    <source>
        <dbReference type="EMBL" id="SEI38862.1"/>
    </source>
</evidence>
<dbReference type="RefSeq" id="WP_091306638.1">
    <property type="nucleotide sequence ID" value="NZ_CBCSJU010000001.1"/>
</dbReference>
<evidence type="ECO:0000313" key="3">
    <source>
        <dbReference type="Proteomes" id="UP000199702"/>
    </source>
</evidence>
<feature type="transmembrane region" description="Helical" evidence="1">
    <location>
        <begin position="29"/>
        <end position="50"/>
    </location>
</feature>
<gene>
    <name evidence="2" type="ORF">SAMN05660918_0279</name>
</gene>
<dbReference type="Proteomes" id="UP000199702">
    <property type="component" value="Unassembled WGS sequence"/>
</dbReference>
<keyword evidence="1" id="KW-1133">Transmembrane helix</keyword>
<dbReference type="OrthoDB" id="9825747at2"/>
<sequence length="211" mass="25117">MKNNIGSYSIENFANGNVKIDYKRSRKDFFYIIVYFLISLPILYFDFKLFSFLLPEKIDSNVIIGYFFSICILLFALYFLIVSIETFIKPTKNVFFINKSEKQLIVKTNQFRKLKFNFTEIKQFHLGAKDITVTNYNEGSTRKRQLYLIHMHIELLNKKTIKIHQFEGTDILISYSEKKKNKLLKETSKQITKIISEECGKEFYWKGTQKE</sequence>
<protein>
    <submittedName>
        <fullName evidence="2">Uncharacterized protein</fullName>
    </submittedName>
</protein>
<organism evidence="2 3">
    <name type="scientific">Flavobacterium terrigena</name>
    <dbReference type="NCBI Taxonomy" id="402734"/>
    <lineage>
        <taxon>Bacteria</taxon>
        <taxon>Pseudomonadati</taxon>
        <taxon>Bacteroidota</taxon>
        <taxon>Flavobacteriia</taxon>
        <taxon>Flavobacteriales</taxon>
        <taxon>Flavobacteriaceae</taxon>
        <taxon>Flavobacterium</taxon>
    </lineage>
</organism>
<name>A0A1H6QIW0_9FLAO</name>
<keyword evidence="1" id="KW-0812">Transmembrane</keyword>
<dbReference type="EMBL" id="FNYA01000001">
    <property type="protein sequence ID" value="SEI38862.1"/>
    <property type="molecule type" value="Genomic_DNA"/>
</dbReference>
<feature type="transmembrane region" description="Helical" evidence="1">
    <location>
        <begin position="62"/>
        <end position="82"/>
    </location>
</feature>
<proteinExistence type="predicted"/>
<reference evidence="3" key="1">
    <citation type="submission" date="2016-10" db="EMBL/GenBank/DDBJ databases">
        <authorList>
            <person name="Varghese N."/>
            <person name="Submissions S."/>
        </authorList>
    </citation>
    <scope>NUCLEOTIDE SEQUENCE [LARGE SCALE GENOMIC DNA]</scope>
    <source>
        <strain evidence="3">DSM 17934</strain>
    </source>
</reference>
<keyword evidence="3" id="KW-1185">Reference proteome</keyword>
<evidence type="ECO:0000256" key="1">
    <source>
        <dbReference type="SAM" id="Phobius"/>
    </source>
</evidence>
<dbReference type="STRING" id="402734.SAMN05660918_0279"/>
<dbReference type="AlphaFoldDB" id="A0A1H6QIW0"/>
<keyword evidence="1" id="KW-0472">Membrane</keyword>